<reference evidence="1 2" key="1">
    <citation type="journal article" date="2014" name="Nat. Commun.">
        <title>Klebsormidium flaccidum genome reveals primary factors for plant terrestrial adaptation.</title>
        <authorList>
            <person name="Hori K."/>
            <person name="Maruyama F."/>
            <person name="Fujisawa T."/>
            <person name="Togashi T."/>
            <person name="Yamamoto N."/>
            <person name="Seo M."/>
            <person name="Sato S."/>
            <person name="Yamada T."/>
            <person name="Mori H."/>
            <person name="Tajima N."/>
            <person name="Moriyama T."/>
            <person name="Ikeuchi M."/>
            <person name="Watanabe M."/>
            <person name="Wada H."/>
            <person name="Kobayashi K."/>
            <person name="Saito M."/>
            <person name="Masuda T."/>
            <person name="Sasaki-Sekimoto Y."/>
            <person name="Mashiguchi K."/>
            <person name="Awai K."/>
            <person name="Shimojima M."/>
            <person name="Masuda S."/>
            <person name="Iwai M."/>
            <person name="Nobusawa T."/>
            <person name="Narise T."/>
            <person name="Kondo S."/>
            <person name="Saito H."/>
            <person name="Sato R."/>
            <person name="Murakawa M."/>
            <person name="Ihara Y."/>
            <person name="Oshima-Yamada Y."/>
            <person name="Ohtaka K."/>
            <person name="Satoh M."/>
            <person name="Sonobe K."/>
            <person name="Ishii M."/>
            <person name="Ohtani R."/>
            <person name="Kanamori-Sato M."/>
            <person name="Honoki R."/>
            <person name="Miyazaki D."/>
            <person name="Mochizuki H."/>
            <person name="Umetsu J."/>
            <person name="Higashi K."/>
            <person name="Shibata D."/>
            <person name="Kamiya Y."/>
            <person name="Sato N."/>
            <person name="Nakamura Y."/>
            <person name="Tabata S."/>
            <person name="Ida S."/>
            <person name="Kurokawa K."/>
            <person name="Ohta H."/>
        </authorList>
    </citation>
    <scope>NUCLEOTIDE SEQUENCE [LARGE SCALE GENOMIC DNA]</scope>
    <source>
        <strain evidence="1 2">NIES-2285</strain>
    </source>
</reference>
<dbReference type="Proteomes" id="UP000054558">
    <property type="component" value="Unassembled WGS sequence"/>
</dbReference>
<keyword evidence="2" id="KW-1185">Reference proteome</keyword>
<evidence type="ECO:0000313" key="1">
    <source>
        <dbReference type="EMBL" id="GAQ87776.1"/>
    </source>
</evidence>
<accession>A0A1Y1IG90</accession>
<sequence>MSEVNVSLGTHDETAMETEGFLAAGLRRCLSQMDSTTIPSLKFEAEFKHHRYQPRPQSTCNTPLSNLLSNLSWIFQLPSLCGANDVRRDVVKTMLQVHAACKAAVFKEQIFHRYIAERLYLPVMKAVAEGSLVLGAERRVSLLGMWVPRRFAYYDTEGAQHVHSEAMQAAFNAVLGSVSFDDQEEILRGWMDELKGENPWEPWFGEWMKMCLLARWKKGSARTDCRSYLGTEPKISSAQHG</sequence>
<dbReference type="AlphaFoldDB" id="A0A1Y1IG90"/>
<proteinExistence type="predicted"/>
<evidence type="ECO:0000313" key="2">
    <source>
        <dbReference type="Proteomes" id="UP000054558"/>
    </source>
</evidence>
<name>A0A1Y1IG90_KLENI</name>
<dbReference type="EMBL" id="DF237325">
    <property type="protein sequence ID" value="GAQ87776.1"/>
    <property type="molecule type" value="Genomic_DNA"/>
</dbReference>
<organism evidence="1 2">
    <name type="scientific">Klebsormidium nitens</name>
    <name type="common">Green alga</name>
    <name type="synonym">Ulothrix nitens</name>
    <dbReference type="NCBI Taxonomy" id="105231"/>
    <lineage>
        <taxon>Eukaryota</taxon>
        <taxon>Viridiplantae</taxon>
        <taxon>Streptophyta</taxon>
        <taxon>Klebsormidiophyceae</taxon>
        <taxon>Klebsormidiales</taxon>
        <taxon>Klebsormidiaceae</taxon>
        <taxon>Klebsormidium</taxon>
    </lineage>
</organism>
<protein>
    <submittedName>
        <fullName evidence="1">Uncharacterized protein</fullName>
    </submittedName>
</protein>
<gene>
    <name evidence="1" type="ORF">KFL_003760090</name>
</gene>